<protein>
    <submittedName>
        <fullName evidence="1">Uncharacterized protein</fullName>
    </submittedName>
</protein>
<evidence type="ECO:0000313" key="1">
    <source>
        <dbReference type="EMBL" id="REC59709.1"/>
    </source>
</evidence>
<organism evidence="1 2">
    <name type="scientific">Chryseobacterium pennae</name>
    <dbReference type="NCBI Taxonomy" id="2258962"/>
    <lineage>
        <taxon>Bacteria</taxon>
        <taxon>Pseudomonadati</taxon>
        <taxon>Bacteroidota</taxon>
        <taxon>Flavobacteriia</taxon>
        <taxon>Flavobacteriales</taxon>
        <taxon>Weeksellaceae</taxon>
        <taxon>Chryseobacterium group</taxon>
        <taxon>Chryseobacterium</taxon>
    </lineage>
</organism>
<keyword evidence="2" id="KW-1185">Reference proteome</keyword>
<proteinExistence type="predicted"/>
<gene>
    <name evidence="1" type="ORF">DRF65_24440</name>
</gene>
<dbReference type="EMBL" id="QNVT01000033">
    <property type="protein sequence ID" value="REC59709.1"/>
    <property type="molecule type" value="Genomic_DNA"/>
</dbReference>
<dbReference type="Proteomes" id="UP000256686">
    <property type="component" value="Unassembled WGS sequence"/>
</dbReference>
<name>A0A3D9C1T0_9FLAO</name>
<accession>A0A3D9C1T0</accession>
<dbReference type="AlphaFoldDB" id="A0A3D9C1T0"/>
<sequence length="66" mass="7832">MLYKTDCKNNLNLNKITTYNNHLYSKIDFDTEFQPILVKVLNLDKDNQPNLFPNLKALLFKKEKSK</sequence>
<reference evidence="2" key="1">
    <citation type="submission" date="2018-06" db="EMBL/GenBank/DDBJ databases">
        <authorList>
            <person name="Lum Nde A."/>
            <person name="Hugo C."/>
        </authorList>
    </citation>
    <scope>NUCLEOTIDE SEQUENCE [LARGE SCALE GENOMIC DNA]</scope>
    <source>
        <strain evidence="2">1_F178</strain>
    </source>
</reference>
<comment type="caution">
    <text evidence="1">The sequence shown here is derived from an EMBL/GenBank/DDBJ whole genome shotgun (WGS) entry which is preliminary data.</text>
</comment>
<evidence type="ECO:0000313" key="2">
    <source>
        <dbReference type="Proteomes" id="UP000256686"/>
    </source>
</evidence>